<feature type="transmembrane region" description="Helical" evidence="1">
    <location>
        <begin position="30"/>
        <end position="50"/>
    </location>
</feature>
<accession>H5XCG4</accession>
<sequence length="52" mass="5132">MSRDVVVLLLFAVAGFLAGGAFSLWKKSRGLAVAVGAAALLAGGGAVVWLSS</sequence>
<dbReference type="eggNOG" id="ENOG502ZSZR">
    <property type="taxonomic scope" value="Bacteria"/>
</dbReference>
<reference evidence="2 3" key="1">
    <citation type="submission" date="2011-11" db="EMBL/GenBank/DDBJ databases">
        <title>The Noncontiguous Finished sequence of Saccharomonospora cyanea NA-134.</title>
        <authorList>
            <consortium name="US DOE Joint Genome Institute"/>
            <person name="Lucas S."/>
            <person name="Han J."/>
            <person name="Lapidus A."/>
            <person name="Cheng J.-F."/>
            <person name="Goodwin L."/>
            <person name="Pitluck S."/>
            <person name="Peters L."/>
            <person name="Ovchinnikova G."/>
            <person name="Lu M."/>
            <person name="Detter J.C."/>
            <person name="Han C."/>
            <person name="Tapia R."/>
            <person name="Land M."/>
            <person name="Hauser L."/>
            <person name="Kyrpides N."/>
            <person name="Ivanova N."/>
            <person name="Pagani I."/>
            <person name="Brambilla E.-M."/>
            <person name="Klenk H.-P."/>
            <person name="Woyke T."/>
        </authorList>
    </citation>
    <scope>NUCLEOTIDE SEQUENCE [LARGE SCALE GENOMIC DNA]</scope>
    <source>
        <strain evidence="2 3">NA-134</strain>
    </source>
</reference>
<evidence type="ECO:0000313" key="2">
    <source>
        <dbReference type="EMBL" id="EHR60179.1"/>
    </source>
</evidence>
<dbReference type="HOGENOM" id="CLU_198864_2_1_11"/>
<keyword evidence="1" id="KW-1133">Transmembrane helix</keyword>
<keyword evidence="1" id="KW-0812">Transmembrane</keyword>
<dbReference type="RefSeq" id="WP_005454594.1">
    <property type="nucleotide sequence ID" value="NZ_CM001440.1"/>
</dbReference>
<evidence type="ECO:0000256" key="1">
    <source>
        <dbReference type="SAM" id="Phobius"/>
    </source>
</evidence>
<dbReference type="AlphaFoldDB" id="H5XCG4"/>
<evidence type="ECO:0000313" key="3">
    <source>
        <dbReference type="Proteomes" id="UP000002791"/>
    </source>
</evidence>
<dbReference type="STRING" id="882082.SaccyDRAFT_1270"/>
<gene>
    <name evidence="2" type="ORF">SaccyDRAFT_1270</name>
</gene>
<protein>
    <submittedName>
        <fullName evidence="2">Uncharacterized protein</fullName>
    </submittedName>
</protein>
<keyword evidence="3" id="KW-1185">Reference proteome</keyword>
<proteinExistence type="predicted"/>
<dbReference type="EMBL" id="CM001440">
    <property type="protein sequence ID" value="EHR60179.1"/>
    <property type="molecule type" value="Genomic_DNA"/>
</dbReference>
<organism evidence="2 3">
    <name type="scientific">Saccharomonospora cyanea NA-134</name>
    <dbReference type="NCBI Taxonomy" id="882082"/>
    <lineage>
        <taxon>Bacteria</taxon>
        <taxon>Bacillati</taxon>
        <taxon>Actinomycetota</taxon>
        <taxon>Actinomycetes</taxon>
        <taxon>Pseudonocardiales</taxon>
        <taxon>Pseudonocardiaceae</taxon>
        <taxon>Saccharomonospora</taxon>
    </lineage>
</organism>
<keyword evidence="1" id="KW-0472">Membrane</keyword>
<dbReference type="Proteomes" id="UP000002791">
    <property type="component" value="Chromosome"/>
</dbReference>
<name>H5XCG4_9PSEU</name>